<proteinExistence type="predicted"/>
<accession>A0A4Y3KJS4</accession>
<name>A0A4Y3KJS4_9CELL</name>
<dbReference type="AlphaFoldDB" id="A0A4Y3KJS4"/>
<evidence type="ECO:0000313" key="2">
    <source>
        <dbReference type="Proteomes" id="UP000320461"/>
    </source>
</evidence>
<organism evidence="1 2">
    <name type="scientific">Cellulomonas gelida</name>
    <dbReference type="NCBI Taxonomy" id="1712"/>
    <lineage>
        <taxon>Bacteria</taxon>
        <taxon>Bacillati</taxon>
        <taxon>Actinomycetota</taxon>
        <taxon>Actinomycetes</taxon>
        <taxon>Micrococcales</taxon>
        <taxon>Cellulomonadaceae</taxon>
        <taxon>Cellulomonas</taxon>
    </lineage>
</organism>
<evidence type="ECO:0000313" key="1">
    <source>
        <dbReference type="EMBL" id="GEA84153.1"/>
    </source>
</evidence>
<dbReference type="Proteomes" id="UP000320461">
    <property type="component" value="Unassembled WGS sequence"/>
</dbReference>
<dbReference type="Gene3D" id="3.10.180.10">
    <property type="entry name" value="2,3-Dihydroxybiphenyl 1,2-Dioxygenase, domain 1"/>
    <property type="match status" value="1"/>
</dbReference>
<gene>
    <name evidence="1" type="ORF">CGE01nite_14040</name>
</gene>
<keyword evidence="2" id="KW-1185">Reference proteome</keyword>
<comment type="caution">
    <text evidence="1">The sequence shown here is derived from an EMBL/GenBank/DDBJ whole genome shotgun (WGS) entry which is preliminary data.</text>
</comment>
<dbReference type="InterPro" id="IPR029068">
    <property type="entry name" value="Glyas_Bleomycin-R_OHBP_Dase"/>
</dbReference>
<protein>
    <submittedName>
        <fullName evidence="1">Glyoxalase</fullName>
    </submittedName>
</protein>
<sequence length="172" mass="17937">MPGAGAGGAGVGGLVQGGRMEISFVAGFGPITRDADAARTFWSEGGLGIPLEEPAPGYLTNDTLQGVKAFALWPLAQAAESTFGTPQWPESHPVPQAWLELDVATHEAVAEAAAELVGLGHRLLREAHLEPWGQTTARLQSPEGLLVGISHTPWMHVDGAEDAAAEEYTGHA</sequence>
<dbReference type="SUPFAM" id="SSF54593">
    <property type="entry name" value="Glyoxalase/Bleomycin resistance protein/Dihydroxybiphenyl dioxygenase"/>
    <property type="match status" value="1"/>
</dbReference>
<reference evidence="1 2" key="1">
    <citation type="submission" date="2019-06" db="EMBL/GenBank/DDBJ databases">
        <title>Whole genome shotgun sequence of Cellulomonas gelida NBRC 3748.</title>
        <authorList>
            <person name="Hosoyama A."/>
            <person name="Uohara A."/>
            <person name="Ohji S."/>
            <person name="Ichikawa N."/>
        </authorList>
    </citation>
    <scope>NUCLEOTIDE SEQUENCE [LARGE SCALE GENOMIC DNA]</scope>
    <source>
        <strain evidence="1 2">NBRC 3748</strain>
    </source>
</reference>
<dbReference type="EMBL" id="BJLQ01000011">
    <property type="protein sequence ID" value="GEA84153.1"/>
    <property type="molecule type" value="Genomic_DNA"/>
</dbReference>